<gene>
    <name evidence="7" type="ORF">L207DRAFT_633131</name>
</gene>
<dbReference type="STRING" id="1149755.A0A2J6RTH4"/>
<sequence length="993" mass="114432">MMSNNALDAVANPATPNLHEMDHGRQRAESVARSTSSYASDPNRPPWEVGKPTTEFTSGTVRIINWEVKDELTSQPFTNPSERIFKDAESLESYLKKPSKFMNAIRVVHALNAPWAVDCSTQWDFDSRKTNRKKFRDWAAEPQTYPRRYFKDRIPGPEHRITHMKFAFDFPAVHKREGVKNSHCDKQEGVIRMEKPGDAGTFAGTGQTTAFNSCFRRFSVICQRGREVETLEGHMWGINPNQPPYQIIIFETSSHNTTDLNLSAHWHFSGCDPDKYGLKVAETMLNKVFDHLTASWVQVLELSTSHTRLLEDKIYEQPDDDSPTRQLWYCSKNWLTFERLLSSHIRLLGDVEESVNSVLRRVTPPTDGGDNSSIASRDEDYEEKDDAQGSNTKSKGTRKWTLQVQLKDLQRCSMQIQDNLIKPTTILGDMMYKSIAIRDARQSLELNSSMWRLSWITFIFLPLTFMVGFFGMNVDTFANNPSIKWYFVAVIPMKRMYRDRQNFDNVAWDKHDDAEEESQMRLRRKDTCGQVEGFVRQKCGKPATLVSPLVIGGLDIHYRIHLEGEDLSSDLMVRLPWPHAAYFPGEKVVYEAATSEYLRLNTHIPTAQVLDYGRDSNVGPFLILRRIEHQGDMTDALAVPDLDPSLTPVLNLELPKSKLRRLWGKIAWCLLEIVKPTFSRIGSLVEVDGDFYVGGRPLTQNMSSMTQLAHIPPSILPLVNETYATADEWYMALANMHMAQLIFQHNDLVSSEDDCRNKYVARQIFRRLAKQGRLSTFGFAQDDWSASAKTMLPRCPAPDGSGPFRLWCDDFRPANVLLGPNDDVAAIIDWEFTYTAPTQFILDPPWWLLFETPEMWPSGIEEWSKAYEPQLKIWLEAMEEKEKGVSFLDALPLSAYMQESWKMGRFWLNYAARKSWAFDAVFWTYLDELFFGERDGEVLGKDLWKTRLHLLTEEERQAMEPFVQRKIEESQERILVEWDPAEANQRLSELLFD</sequence>
<keyword evidence="8" id="KW-1185">Reference proteome</keyword>
<dbReference type="Gene3D" id="1.20.58.340">
    <property type="entry name" value="Magnesium transport protein CorA, transmembrane region"/>
    <property type="match status" value="1"/>
</dbReference>
<evidence type="ECO:0000256" key="2">
    <source>
        <dbReference type="ARBA" id="ARBA00022692"/>
    </source>
</evidence>
<dbReference type="OrthoDB" id="5412996at2759"/>
<proteinExistence type="predicted"/>
<evidence type="ECO:0000313" key="7">
    <source>
        <dbReference type="EMBL" id="PMD41817.1"/>
    </source>
</evidence>
<dbReference type="PANTHER" id="PTHR21310:SF37">
    <property type="entry name" value="AMINOGLYCOSIDE PHOSPHOTRANSFERASE DOMAIN-CONTAINING PROTEIN"/>
    <property type="match status" value="1"/>
</dbReference>
<comment type="subcellular location">
    <subcellularLocation>
        <location evidence="1">Membrane</location>
        <topology evidence="1">Multi-pass membrane protein</topology>
    </subcellularLocation>
</comment>
<evidence type="ECO:0000256" key="3">
    <source>
        <dbReference type="ARBA" id="ARBA00022989"/>
    </source>
</evidence>
<organism evidence="7 8">
    <name type="scientific">Hyaloscypha variabilis (strain UAMH 11265 / GT02V1 / F)</name>
    <name type="common">Meliniomyces variabilis</name>
    <dbReference type="NCBI Taxonomy" id="1149755"/>
    <lineage>
        <taxon>Eukaryota</taxon>
        <taxon>Fungi</taxon>
        <taxon>Dikarya</taxon>
        <taxon>Ascomycota</taxon>
        <taxon>Pezizomycotina</taxon>
        <taxon>Leotiomycetes</taxon>
        <taxon>Helotiales</taxon>
        <taxon>Hyaloscyphaceae</taxon>
        <taxon>Hyaloscypha</taxon>
        <taxon>Hyaloscypha variabilis</taxon>
    </lineage>
</organism>
<dbReference type="AlphaFoldDB" id="A0A2J6RTH4"/>
<name>A0A2J6RTH4_HYAVF</name>
<keyword evidence="4" id="KW-0472">Membrane</keyword>
<reference evidence="7 8" key="1">
    <citation type="submission" date="2016-04" db="EMBL/GenBank/DDBJ databases">
        <title>A degradative enzymes factory behind the ericoid mycorrhizal symbiosis.</title>
        <authorList>
            <consortium name="DOE Joint Genome Institute"/>
            <person name="Martino E."/>
            <person name="Morin E."/>
            <person name="Grelet G."/>
            <person name="Kuo A."/>
            <person name="Kohler A."/>
            <person name="Daghino S."/>
            <person name="Barry K."/>
            <person name="Choi C."/>
            <person name="Cichocki N."/>
            <person name="Clum A."/>
            <person name="Copeland A."/>
            <person name="Hainaut M."/>
            <person name="Haridas S."/>
            <person name="Labutti K."/>
            <person name="Lindquist E."/>
            <person name="Lipzen A."/>
            <person name="Khouja H.-R."/>
            <person name="Murat C."/>
            <person name="Ohm R."/>
            <person name="Olson A."/>
            <person name="Spatafora J."/>
            <person name="Veneault-Fourrey C."/>
            <person name="Henrissat B."/>
            <person name="Grigoriev I."/>
            <person name="Martin F."/>
            <person name="Perotto S."/>
        </authorList>
    </citation>
    <scope>NUCLEOTIDE SEQUENCE [LARGE SCALE GENOMIC DNA]</scope>
    <source>
        <strain evidence="7 8">F</strain>
    </source>
</reference>
<evidence type="ECO:0000259" key="6">
    <source>
        <dbReference type="Pfam" id="PF01636"/>
    </source>
</evidence>
<evidence type="ECO:0000256" key="5">
    <source>
        <dbReference type="SAM" id="MobiDB-lite"/>
    </source>
</evidence>
<feature type="compositionally biased region" description="Basic and acidic residues" evidence="5">
    <location>
        <begin position="19"/>
        <end position="30"/>
    </location>
</feature>
<dbReference type="Gene3D" id="3.90.1200.10">
    <property type="match status" value="1"/>
</dbReference>
<dbReference type="InterPro" id="IPR045863">
    <property type="entry name" value="CorA_TM1_TM2"/>
</dbReference>
<dbReference type="PANTHER" id="PTHR21310">
    <property type="entry name" value="AMINOGLYCOSIDE PHOSPHOTRANSFERASE-RELATED-RELATED"/>
    <property type="match status" value="1"/>
</dbReference>
<keyword evidence="3" id="KW-1133">Transmembrane helix</keyword>
<dbReference type="SUPFAM" id="SSF144083">
    <property type="entry name" value="Magnesium transport protein CorA, transmembrane region"/>
    <property type="match status" value="1"/>
</dbReference>
<feature type="region of interest" description="Disordered" evidence="5">
    <location>
        <begin position="359"/>
        <end position="396"/>
    </location>
</feature>
<dbReference type="SUPFAM" id="SSF56112">
    <property type="entry name" value="Protein kinase-like (PK-like)"/>
    <property type="match status" value="1"/>
</dbReference>
<feature type="domain" description="Aminoglycoside phosphotransferase" evidence="6">
    <location>
        <begin position="720"/>
        <end position="837"/>
    </location>
</feature>
<dbReference type="EMBL" id="KZ613944">
    <property type="protein sequence ID" value="PMD41817.1"/>
    <property type="molecule type" value="Genomic_DNA"/>
</dbReference>
<dbReference type="GO" id="GO:0046873">
    <property type="term" value="F:metal ion transmembrane transporter activity"/>
    <property type="evidence" value="ECO:0007669"/>
    <property type="project" value="InterPro"/>
</dbReference>
<dbReference type="Proteomes" id="UP000235786">
    <property type="component" value="Unassembled WGS sequence"/>
</dbReference>
<dbReference type="Pfam" id="PF01544">
    <property type="entry name" value="CorA"/>
    <property type="match status" value="1"/>
</dbReference>
<dbReference type="GO" id="GO:0016020">
    <property type="term" value="C:membrane"/>
    <property type="evidence" value="ECO:0007669"/>
    <property type="project" value="UniProtKB-SubCell"/>
</dbReference>
<feature type="region of interest" description="Disordered" evidence="5">
    <location>
        <begin position="1"/>
        <end position="54"/>
    </location>
</feature>
<accession>A0A2J6RTH4</accession>
<dbReference type="InterPro" id="IPR002575">
    <property type="entry name" value="Aminoglycoside_PTrfase"/>
</dbReference>
<evidence type="ECO:0000256" key="4">
    <source>
        <dbReference type="ARBA" id="ARBA00023136"/>
    </source>
</evidence>
<keyword evidence="2" id="KW-0812">Transmembrane</keyword>
<dbReference type="Pfam" id="PF01636">
    <property type="entry name" value="APH"/>
    <property type="match status" value="1"/>
</dbReference>
<dbReference type="InterPro" id="IPR002523">
    <property type="entry name" value="MgTranspt_CorA/ZnTranspt_ZntB"/>
</dbReference>
<dbReference type="InterPro" id="IPR011009">
    <property type="entry name" value="Kinase-like_dom_sf"/>
</dbReference>
<protein>
    <recommendedName>
        <fullName evidence="6">Aminoglycoside phosphotransferase domain-containing protein</fullName>
    </recommendedName>
</protein>
<evidence type="ECO:0000256" key="1">
    <source>
        <dbReference type="ARBA" id="ARBA00004141"/>
    </source>
</evidence>
<dbReference type="InterPro" id="IPR051678">
    <property type="entry name" value="AGP_Transferase"/>
</dbReference>
<evidence type="ECO:0000313" key="8">
    <source>
        <dbReference type="Proteomes" id="UP000235786"/>
    </source>
</evidence>